<accession>A0ABQ4U397</accession>
<feature type="compositionally biased region" description="Basic residues" evidence="1">
    <location>
        <begin position="136"/>
        <end position="147"/>
    </location>
</feature>
<proteinExistence type="predicted"/>
<comment type="caution">
    <text evidence="2">The sequence shown here is derived from an EMBL/GenBank/DDBJ whole genome shotgun (WGS) entry which is preliminary data.</text>
</comment>
<organism evidence="2 3">
    <name type="scientific">Methylobacterium trifolii</name>
    <dbReference type="NCBI Taxonomy" id="1003092"/>
    <lineage>
        <taxon>Bacteria</taxon>
        <taxon>Pseudomonadati</taxon>
        <taxon>Pseudomonadota</taxon>
        <taxon>Alphaproteobacteria</taxon>
        <taxon>Hyphomicrobiales</taxon>
        <taxon>Methylobacteriaceae</taxon>
        <taxon>Methylobacterium</taxon>
    </lineage>
</organism>
<name>A0ABQ4U397_9HYPH</name>
<feature type="region of interest" description="Disordered" evidence="1">
    <location>
        <begin position="126"/>
        <end position="147"/>
    </location>
</feature>
<reference evidence="2" key="1">
    <citation type="journal article" date="2021" name="Front. Microbiol.">
        <title>Comprehensive Comparative Genomics and Phenotyping of Methylobacterium Species.</title>
        <authorList>
            <person name="Alessa O."/>
            <person name="Ogura Y."/>
            <person name="Fujitani Y."/>
            <person name="Takami H."/>
            <person name="Hayashi T."/>
            <person name="Sahin N."/>
            <person name="Tani A."/>
        </authorList>
    </citation>
    <scope>NUCLEOTIDE SEQUENCE</scope>
    <source>
        <strain evidence="2">DSM 23632</strain>
    </source>
</reference>
<evidence type="ECO:0000256" key="1">
    <source>
        <dbReference type="SAM" id="MobiDB-lite"/>
    </source>
</evidence>
<evidence type="ECO:0000313" key="3">
    <source>
        <dbReference type="Proteomes" id="UP001055057"/>
    </source>
</evidence>
<sequence length="147" mass="16214">MSNLLRAERVVVPQGAAPCEFPSRAYSPTHEIETDRLYSPMWPSNSSGVEIEVEEIYGNTVLARITVPGGILEVLGEVEFAGRELRFLDAHIEGLAPGLVGRRVLNEICRKAMETYDVDGIHIEGATRSTGANPGRRPRTIRFPKGR</sequence>
<reference evidence="2" key="2">
    <citation type="submission" date="2021-08" db="EMBL/GenBank/DDBJ databases">
        <authorList>
            <person name="Tani A."/>
            <person name="Ola A."/>
            <person name="Ogura Y."/>
            <person name="Katsura K."/>
            <person name="Hayashi T."/>
        </authorList>
    </citation>
    <scope>NUCLEOTIDE SEQUENCE</scope>
    <source>
        <strain evidence="2">DSM 23632</strain>
    </source>
</reference>
<evidence type="ECO:0000313" key="2">
    <source>
        <dbReference type="EMBL" id="GJE61473.1"/>
    </source>
</evidence>
<protein>
    <submittedName>
        <fullName evidence="2">Uncharacterized protein</fullName>
    </submittedName>
</protein>
<keyword evidence="3" id="KW-1185">Reference proteome</keyword>
<dbReference type="EMBL" id="BPRB01000215">
    <property type="protein sequence ID" value="GJE61473.1"/>
    <property type="molecule type" value="Genomic_DNA"/>
</dbReference>
<gene>
    <name evidence="2" type="ORF">MPOCJGCO_3595</name>
</gene>
<dbReference type="Proteomes" id="UP001055057">
    <property type="component" value="Unassembled WGS sequence"/>
</dbReference>